<reference evidence="1 2" key="1">
    <citation type="submission" date="2024-01" db="EMBL/GenBank/DDBJ databases">
        <title>The complete chloroplast genome sequence of Lithospermum erythrorhizon: insights into the phylogenetic relationship among Boraginaceae species and the maternal lineages of purple gromwells.</title>
        <authorList>
            <person name="Okada T."/>
            <person name="Watanabe K."/>
        </authorList>
    </citation>
    <scope>NUCLEOTIDE SEQUENCE [LARGE SCALE GENOMIC DNA]</scope>
</reference>
<dbReference type="AlphaFoldDB" id="A0AAV3PBA8"/>
<dbReference type="EMBL" id="BAABME010001315">
    <property type="protein sequence ID" value="GAA0148884.1"/>
    <property type="molecule type" value="Genomic_DNA"/>
</dbReference>
<evidence type="ECO:0000313" key="2">
    <source>
        <dbReference type="Proteomes" id="UP001454036"/>
    </source>
</evidence>
<protein>
    <submittedName>
        <fullName evidence="1">Uncharacterized protein</fullName>
    </submittedName>
</protein>
<keyword evidence="2" id="KW-1185">Reference proteome</keyword>
<comment type="caution">
    <text evidence="1">The sequence shown here is derived from an EMBL/GenBank/DDBJ whole genome shotgun (WGS) entry which is preliminary data.</text>
</comment>
<name>A0AAV3PBA8_LITER</name>
<gene>
    <name evidence="1" type="ORF">LIER_08204</name>
</gene>
<dbReference type="Proteomes" id="UP001454036">
    <property type="component" value="Unassembled WGS sequence"/>
</dbReference>
<organism evidence="1 2">
    <name type="scientific">Lithospermum erythrorhizon</name>
    <name type="common">Purple gromwell</name>
    <name type="synonym">Lithospermum officinale var. erythrorhizon</name>
    <dbReference type="NCBI Taxonomy" id="34254"/>
    <lineage>
        <taxon>Eukaryota</taxon>
        <taxon>Viridiplantae</taxon>
        <taxon>Streptophyta</taxon>
        <taxon>Embryophyta</taxon>
        <taxon>Tracheophyta</taxon>
        <taxon>Spermatophyta</taxon>
        <taxon>Magnoliopsida</taxon>
        <taxon>eudicotyledons</taxon>
        <taxon>Gunneridae</taxon>
        <taxon>Pentapetalae</taxon>
        <taxon>asterids</taxon>
        <taxon>lamiids</taxon>
        <taxon>Boraginales</taxon>
        <taxon>Boraginaceae</taxon>
        <taxon>Boraginoideae</taxon>
        <taxon>Lithospermeae</taxon>
        <taxon>Lithospermum</taxon>
    </lineage>
</organism>
<accession>A0AAV3PBA8</accession>
<evidence type="ECO:0000313" key="1">
    <source>
        <dbReference type="EMBL" id="GAA0148884.1"/>
    </source>
</evidence>
<proteinExistence type="predicted"/>
<sequence>MMGELTWQVNKIIKIQRFGVVGEMNCWIIVVDRCSLQMLVAVDGGSCVAVYDRLVHNWTVWQVCYLQQMEIGGLIARFFLSETESSSISWCGSLDGYGLLVVLG</sequence>